<proteinExistence type="predicted"/>
<dbReference type="NCBIfam" id="NF005799">
    <property type="entry name" value="PRK07649.1"/>
    <property type="match status" value="1"/>
</dbReference>
<dbReference type="Proteomes" id="UP000051861">
    <property type="component" value="Unassembled WGS sequence"/>
</dbReference>
<dbReference type="EC" id="4.1.3.27" evidence="3"/>
<dbReference type="PRINTS" id="PR00099">
    <property type="entry name" value="CPSGATASE"/>
</dbReference>
<dbReference type="Gene3D" id="3.40.50.880">
    <property type="match status" value="1"/>
</dbReference>
<evidence type="ECO:0000259" key="2">
    <source>
        <dbReference type="Pfam" id="PF00117"/>
    </source>
</evidence>
<dbReference type="PRINTS" id="PR00097">
    <property type="entry name" value="ANTSNTHASEII"/>
</dbReference>
<dbReference type="InterPro" id="IPR050472">
    <property type="entry name" value="Anth_synth/Amidotransfase"/>
</dbReference>
<gene>
    <name evidence="3" type="ORF">AMJ44_03190</name>
</gene>
<reference evidence="3 4" key="1">
    <citation type="journal article" date="2015" name="Microbiome">
        <title>Genomic resolution of linkages in carbon, nitrogen, and sulfur cycling among widespread estuary sediment bacteria.</title>
        <authorList>
            <person name="Baker B.J."/>
            <person name="Lazar C.S."/>
            <person name="Teske A.P."/>
            <person name="Dick G.J."/>
        </authorList>
    </citation>
    <scope>NUCLEOTIDE SEQUENCE [LARGE SCALE GENOMIC DNA]</scope>
    <source>
        <strain evidence="3">DG_54_3</strain>
    </source>
</reference>
<dbReference type="GO" id="GO:0000162">
    <property type="term" value="P:L-tryptophan biosynthetic process"/>
    <property type="evidence" value="ECO:0007669"/>
    <property type="project" value="TreeGrafter"/>
</dbReference>
<sequence>MILMIDNYDSFTYNLVQYLGELGEDLQVYRNDKISIPEIEKLKPKRIVISPGPGTPKDAGISCEVIKHFAGKIPILGVCLGEQAIGEVFGGKVVQAKRLMHGKVSTIHHDGKTIFKGLPSPFTATRYHSLIVEKESLPDCFEISAWTDQDEIMGLRHKKYKVEGVQFHPESILTEVGKKLLANFLAL</sequence>
<dbReference type="InterPro" id="IPR029062">
    <property type="entry name" value="Class_I_gatase-like"/>
</dbReference>
<dbReference type="CDD" id="cd01743">
    <property type="entry name" value="GATase1_Anthranilate_Synthase"/>
    <property type="match status" value="1"/>
</dbReference>
<dbReference type="NCBIfam" id="TIGR00566">
    <property type="entry name" value="trpG_papA"/>
    <property type="match status" value="1"/>
</dbReference>
<dbReference type="EMBL" id="LIZX01000019">
    <property type="protein sequence ID" value="KPJ69633.1"/>
    <property type="molecule type" value="Genomic_DNA"/>
</dbReference>
<evidence type="ECO:0000313" key="3">
    <source>
        <dbReference type="EMBL" id="KPJ69633.1"/>
    </source>
</evidence>
<dbReference type="FunFam" id="3.40.50.880:FF:000003">
    <property type="entry name" value="Anthranilate synthase component II"/>
    <property type="match status" value="1"/>
</dbReference>
<dbReference type="SUPFAM" id="SSF52317">
    <property type="entry name" value="Class I glutamine amidotransferase-like"/>
    <property type="match status" value="1"/>
</dbReference>
<dbReference type="Pfam" id="PF00117">
    <property type="entry name" value="GATase"/>
    <property type="match status" value="1"/>
</dbReference>
<accession>A0A0S7Y4F4</accession>
<dbReference type="InterPro" id="IPR006221">
    <property type="entry name" value="TrpG/PapA_dom"/>
</dbReference>
<feature type="domain" description="Glutamine amidotransferase" evidence="2">
    <location>
        <begin position="3"/>
        <end position="185"/>
    </location>
</feature>
<comment type="caution">
    <text evidence="3">The sequence shown here is derived from an EMBL/GenBank/DDBJ whole genome shotgun (WGS) entry which is preliminary data.</text>
</comment>
<keyword evidence="1" id="KW-0315">Glutamine amidotransferase</keyword>
<name>A0A0S7Y4F4_UNCSA</name>
<protein>
    <submittedName>
        <fullName evidence="3">Anthranilate synthase</fullName>
        <ecNumber evidence="3">4.1.3.27</ecNumber>
    </submittedName>
</protein>
<dbReference type="PANTHER" id="PTHR43418:SF4">
    <property type="entry name" value="MULTIFUNCTIONAL TRYPTOPHAN BIOSYNTHESIS PROTEIN"/>
    <property type="match status" value="1"/>
</dbReference>
<dbReference type="GO" id="GO:0005829">
    <property type="term" value="C:cytosol"/>
    <property type="evidence" value="ECO:0007669"/>
    <property type="project" value="TreeGrafter"/>
</dbReference>
<dbReference type="PANTHER" id="PTHR43418">
    <property type="entry name" value="MULTIFUNCTIONAL TRYPTOPHAN BIOSYNTHESIS PROTEIN-RELATED"/>
    <property type="match status" value="1"/>
</dbReference>
<dbReference type="AlphaFoldDB" id="A0A0S7Y4F4"/>
<evidence type="ECO:0000256" key="1">
    <source>
        <dbReference type="ARBA" id="ARBA00022962"/>
    </source>
</evidence>
<dbReference type="PROSITE" id="PS51273">
    <property type="entry name" value="GATASE_TYPE_1"/>
    <property type="match status" value="1"/>
</dbReference>
<dbReference type="PRINTS" id="PR00096">
    <property type="entry name" value="GATASE"/>
</dbReference>
<organism evidence="3 4">
    <name type="scientific">candidate division WOR-1 bacterium DG_54_3</name>
    <dbReference type="NCBI Taxonomy" id="1703775"/>
    <lineage>
        <taxon>Bacteria</taxon>
        <taxon>Bacillati</taxon>
        <taxon>Saganbacteria</taxon>
    </lineage>
</organism>
<dbReference type="InterPro" id="IPR017926">
    <property type="entry name" value="GATASE"/>
</dbReference>
<keyword evidence="3" id="KW-0456">Lyase</keyword>
<evidence type="ECO:0000313" key="4">
    <source>
        <dbReference type="Proteomes" id="UP000051861"/>
    </source>
</evidence>
<dbReference type="PATRIC" id="fig|1703775.3.peg.510"/>
<dbReference type="GO" id="GO:0004049">
    <property type="term" value="F:anthranilate synthase activity"/>
    <property type="evidence" value="ECO:0007669"/>
    <property type="project" value="UniProtKB-EC"/>
</dbReference>